<dbReference type="AlphaFoldDB" id="A0A835VSK4"/>
<feature type="transmembrane region" description="Helical" evidence="1">
    <location>
        <begin position="76"/>
        <end position="103"/>
    </location>
</feature>
<gene>
    <name evidence="3" type="ORF">HXX76_014935</name>
</gene>
<sequence length="305" mass="34290">MTQLDKNLKLGEQLGIMTIIAVFIVYPGWANAVLSIFTCYVIDTGEGAYAQYQQATWSWGFWVRDMNQQCYNGDHWTIYVPLGIVCFLLLCVAPPLVSFWLLWRHRKELDRPHVQQRYGFLYSRYRPRFWWWETVLLFQELTLVAVEVFGRSLSHVSHQVLLMLATFICLGVVNMTCAPVTSHAITLLEFVSLAVLSLTLTLSLYFVVDTSDISPNAANLVGFIIMGINIALLVAFLVLILHKSLEKLQRKAGKMGLSLRSLKAKLWPVCTRTSKCAAPPLPLQQGGKQQEAPATDGAVGLVIDP</sequence>
<evidence type="ECO:0000256" key="1">
    <source>
        <dbReference type="SAM" id="Phobius"/>
    </source>
</evidence>
<accession>A0A835VSK4</accession>
<dbReference type="InterPro" id="IPR051246">
    <property type="entry name" value="WDR48"/>
</dbReference>
<evidence type="ECO:0000259" key="2">
    <source>
        <dbReference type="Pfam" id="PF06011"/>
    </source>
</evidence>
<organism evidence="3 4">
    <name type="scientific">Chlamydomonas incerta</name>
    <dbReference type="NCBI Taxonomy" id="51695"/>
    <lineage>
        <taxon>Eukaryota</taxon>
        <taxon>Viridiplantae</taxon>
        <taxon>Chlorophyta</taxon>
        <taxon>core chlorophytes</taxon>
        <taxon>Chlorophyceae</taxon>
        <taxon>CS clade</taxon>
        <taxon>Chlamydomonadales</taxon>
        <taxon>Chlamydomonadaceae</taxon>
        <taxon>Chlamydomonas</taxon>
    </lineage>
</organism>
<dbReference type="InterPro" id="IPR010308">
    <property type="entry name" value="TRP_C"/>
</dbReference>
<keyword evidence="4" id="KW-1185">Reference proteome</keyword>
<feature type="domain" description="TRP C-terminal" evidence="2">
    <location>
        <begin position="111"/>
        <end position="244"/>
    </location>
</feature>
<reference evidence="3" key="1">
    <citation type="journal article" date="2020" name="bioRxiv">
        <title>Comparative genomics of Chlamydomonas.</title>
        <authorList>
            <person name="Craig R.J."/>
            <person name="Hasan A.R."/>
            <person name="Ness R.W."/>
            <person name="Keightley P.D."/>
        </authorList>
    </citation>
    <scope>NUCLEOTIDE SEQUENCE</scope>
    <source>
        <strain evidence="3">SAG 7.73</strain>
    </source>
</reference>
<dbReference type="OrthoDB" id="544664at2759"/>
<protein>
    <recommendedName>
        <fullName evidence="2">TRP C-terminal domain-containing protein</fullName>
    </recommendedName>
</protein>
<evidence type="ECO:0000313" key="4">
    <source>
        <dbReference type="Proteomes" id="UP000650467"/>
    </source>
</evidence>
<feature type="transmembrane region" description="Helical" evidence="1">
    <location>
        <begin position="14"/>
        <end position="37"/>
    </location>
</feature>
<dbReference type="PANTHER" id="PTHR19862:SF14">
    <property type="entry name" value="WD REPEAT-CONTAINING PROTEIN 48"/>
    <property type="match status" value="1"/>
</dbReference>
<feature type="transmembrane region" description="Helical" evidence="1">
    <location>
        <begin position="129"/>
        <end position="150"/>
    </location>
</feature>
<dbReference type="GO" id="GO:0043130">
    <property type="term" value="F:ubiquitin binding"/>
    <property type="evidence" value="ECO:0007669"/>
    <property type="project" value="TreeGrafter"/>
</dbReference>
<dbReference type="GO" id="GO:0000724">
    <property type="term" value="P:double-strand break repair via homologous recombination"/>
    <property type="evidence" value="ECO:0007669"/>
    <property type="project" value="TreeGrafter"/>
</dbReference>
<dbReference type="Proteomes" id="UP000650467">
    <property type="component" value="Unassembled WGS sequence"/>
</dbReference>
<evidence type="ECO:0000313" key="3">
    <source>
        <dbReference type="EMBL" id="KAG2423881.1"/>
    </source>
</evidence>
<dbReference type="PANTHER" id="PTHR19862">
    <property type="entry name" value="WD REPEAT-CONTAINING PROTEIN 48"/>
    <property type="match status" value="1"/>
</dbReference>
<name>A0A835VSK4_CHLIN</name>
<keyword evidence="1" id="KW-0812">Transmembrane</keyword>
<proteinExistence type="predicted"/>
<feature type="transmembrane region" description="Helical" evidence="1">
    <location>
        <begin position="156"/>
        <end position="175"/>
    </location>
</feature>
<dbReference type="EMBL" id="JAEHOC010000072">
    <property type="protein sequence ID" value="KAG2423881.1"/>
    <property type="molecule type" value="Genomic_DNA"/>
</dbReference>
<feature type="transmembrane region" description="Helical" evidence="1">
    <location>
        <begin position="187"/>
        <end position="208"/>
    </location>
</feature>
<keyword evidence="1" id="KW-1133">Transmembrane helix</keyword>
<dbReference type="Pfam" id="PF06011">
    <property type="entry name" value="TRP"/>
    <property type="match status" value="1"/>
</dbReference>
<feature type="transmembrane region" description="Helical" evidence="1">
    <location>
        <begin position="220"/>
        <end position="241"/>
    </location>
</feature>
<keyword evidence="1" id="KW-0472">Membrane</keyword>
<comment type="caution">
    <text evidence="3">The sequence shown here is derived from an EMBL/GenBank/DDBJ whole genome shotgun (WGS) entry which is preliminary data.</text>
</comment>